<dbReference type="Pfam" id="PF02353">
    <property type="entry name" value="CMAS"/>
    <property type="match status" value="1"/>
</dbReference>
<dbReference type="InterPro" id="IPR003333">
    <property type="entry name" value="CMAS"/>
</dbReference>
<dbReference type="PIRSF" id="PIRSF003085">
    <property type="entry name" value="CMAS"/>
    <property type="match status" value="1"/>
</dbReference>
<keyword evidence="8" id="KW-1185">Reference proteome</keyword>
<dbReference type="SUPFAM" id="SSF53335">
    <property type="entry name" value="S-adenosyl-L-methionine-dependent methyltransferases"/>
    <property type="match status" value="1"/>
</dbReference>
<evidence type="ECO:0000256" key="5">
    <source>
        <dbReference type="ARBA" id="ARBA00023098"/>
    </source>
</evidence>
<protein>
    <recommendedName>
        <fullName evidence="9">Cyclopropane-fatty-acyl-phospholipid synthase</fullName>
    </recommendedName>
</protein>
<evidence type="ECO:0000256" key="3">
    <source>
        <dbReference type="ARBA" id="ARBA00022679"/>
    </source>
</evidence>
<evidence type="ECO:0000256" key="4">
    <source>
        <dbReference type="ARBA" id="ARBA00022691"/>
    </source>
</evidence>
<dbReference type="AlphaFoldDB" id="A0AAD5SQI4"/>
<dbReference type="PANTHER" id="PTHR43667:SF2">
    <property type="entry name" value="FATTY ACID C-METHYL TRANSFERASE"/>
    <property type="match status" value="1"/>
</dbReference>
<dbReference type="EMBL" id="JADGJH010002966">
    <property type="protein sequence ID" value="KAJ3093851.1"/>
    <property type="molecule type" value="Genomic_DNA"/>
</dbReference>
<reference evidence="7" key="1">
    <citation type="submission" date="2020-05" db="EMBL/GenBank/DDBJ databases">
        <title>Phylogenomic resolution of chytrid fungi.</title>
        <authorList>
            <person name="Stajich J.E."/>
            <person name="Amses K."/>
            <person name="Simmons R."/>
            <person name="Seto K."/>
            <person name="Myers J."/>
            <person name="Bonds A."/>
            <person name="Quandt C.A."/>
            <person name="Barry K."/>
            <person name="Liu P."/>
            <person name="Grigoriev I."/>
            <person name="Longcore J.E."/>
            <person name="James T.Y."/>
        </authorList>
    </citation>
    <scope>NUCLEOTIDE SEQUENCE</scope>
    <source>
        <strain evidence="7">JEL0513</strain>
    </source>
</reference>
<gene>
    <name evidence="7" type="ORF">HK100_006386</name>
</gene>
<feature type="region of interest" description="Disordered" evidence="6">
    <location>
        <begin position="1"/>
        <end position="21"/>
    </location>
</feature>
<dbReference type="InterPro" id="IPR029063">
    <property type="entry name" value="SAM-dependent_MTases_sf"/>
</dbReference>
<comment type="similarity">
    <text evidence="1">Belongs to the CFA/CMAS family.</text>
</comment>
<dbReference type="PANTHER" id="PTHR43667">
    <property type="entry name" value="CYCLOPROPANE-FATTY-ACYL-PHOSPHOLIPID SYNTHASE"/>
    <property type="match status" value="1"/>
</dbReference>
<evidence type="ECO:0000256" key="6">
    <source>
        <dbReference type="SAM" id="MobiDB-lite"/>
    </source>
</evidence>
<dbReference type="CDD" id="cd02440">
    <property type="entry name" value="AdoMet_MTases"/>
    <property type="match status" value="1"/>
</dbReference>
<evidence type="ECO:0000313" key="7">
    <source>
        <dbReference type="EMBL" id="KAJ3093851.1"/>
    </source>
</evidence>
<proteinExistence type="inferred from homology"/>
<evidence type="ECO:0000313" key="8">
    <source>
        <dbReference type="Proteomes" id="UP001211907"/>
    </source>
</evidence>
<keyword evidence="3" id="KW-0808">Transferase</keyword>
<dbReference type="Gene3D" id="3.40.50.150">
    <property type="entry name" value="Vaccinia Virus protein VP39"/>
    <property type="match status" value="1"/>
</dbReference>
<accession>A0AAD5SQI4</accession>
<evidence type="ECO:0000256" key="1">
    <source>
        <dbReference type="ARBA" id="ARBA00010815"/>
    </source>
</evidence>
<evidence type="ECO:0008006" key="9">
    <source>
        <dbReference type="Google" id="ProtNLM"/>
    </source>
</evidence>
<dbReference type="InterPro" id="IPR050723">
    <property type="entry name" value="CFA/CMAS"/>
</dbReference>
<dbReference type="Proteomes" id="UP001211907">
    <property type="component" value="Unassembled WGS sequence"/>
</dbReference>
<name>A0AAD5SQI4_9FUNG</name>
<organism evidence="7 8">
    <name type="scientific">Physocladia obscura</name>
    <dbReference type="NCBI Taxonomy" id="109957"/>
    <lineage>
        <taxon>Eukaryota</taxon>
        <taxon>Fungi</taxon>
        <taxon>Fungi incertae sedis</taxon>
        <taxon>Chytridiomycota</taxon>
        <taxon>Chytridiomycota incertae sedis</taxon>
        <taxon>Chytridiomycetes</taxon>
        <taxon>Chytridiales</taxon>
        <taxon>Chytriomycetaceae</taxon>
        <taxon>Physocladia</taxon>
    </lineage>
</organism>
<comment type="caution">
    <text evidence="7">The sequence shown here is derived from an EMBL/GenBank/DDBJ whole genome shotgun (WGS) entry which is preliminary data.</text>
</comment>
<keyword evidence="5" id="KW-0443">Lipid metabolism</keyword>
<keyword evidence="2" id="KW-0489">Methyltransferase</keyword>
<keyword evidence="4" id="KW-0949">S-adenosyl-L-methionine</keyword>
<dbReference type="GO" id="GO:0008610">
    <property type="term" value="P:lipid biosynthetic process"/>
    <property type="evidence" value="ECO:0007669"/>
    <property type="project" value="InterPro"/>
</dbReference>
<dbReference type="GO" id="GO:0032259">
    <property type="term" value="P:methylation"/>
    <property type="evidence" value="ECO:0007669"/>
    <property type="project" value="UniProtKB-KW"/>
</dbReference>
<evidence type="ECO:0000256" key="2">
    <source>
        <dbReference type="ARBA" id="ARBA00022603"/>
    </source>
</evidence>
<sequence>MHPHATDSDSESSATAYSNTSSPTTVRKIQFDDTPVITKLPTFPKAASFLSSPIESLFQIIKIACLNVFAKIETGSLTVVDATNKDKEEVYHFGRKDDATRSTIRILRSAFWPRLMIYSALGFSESFMANEVEVEGLTNLIIIFIRNRENLAAMELLPFGLNSIFNSIIHSKIPNTIYNSLLNISAHYDLGNEMFESFLDPTMMYSCPIWEIGNEGESLESAQYRKIHRILELAKIRRGDSVLEVGTGWGALSIEAVRKYDCTVVTLTLSKEQKALAEARIAKAGLSDKITVLLTDYRNLDPAHHQYDRIVTVEMLEAVGPEFMPVFFAQAEKLLKKNGILSLQVITMVDSRYIAYCKEIDFIQKYIFPGGHCPSVTSLTDAIYKGSKGKLVIDEMDNIGPHYAKALRLWREAFLENFDRIRDVTGLHHVYTQEFKRRWEYYFSYCEAGFATRALGDVQMRLTKECNEELVAGIPL</sequence>
<dbReference type="GO" id="GO:0008168">
    <property type="term" value="F:methyltransferase activity"/>
    <property type="evidence" value="ECO:0007669"/>
    <property type="project" value="UniProtKB-KW"/>
</dbReference>